<evidence type="ECO:0000313" key="2">
    <source>
        <dbReference type="Proteomes" id="UP000015453"/>
    </source>
</evidence>
<dbReference type="PANTHER" id="PTHR12136:SF47">
    <property type="entry name" value="ENHANCED DISEASE RESISTANCE PROTEIN (DUF1336)"/>
    <property type="match status" value="1"/>
</dbReference>
<comment type="caution">
    <text evidence="1">The sequence shown here is derived from an EMBL/GenBank/DDBJ whole genome shotgun (WGS) entry which is preliminary data.</text>
</comment>
<gene>
    <name evidence="1" type="ORF">M569_14543</name>
</gene>
<dbReference type="Proteomes" id="UP000015453">
    <property type="component" value="Unassembled WGS sequence"/>
</dbReference>
<dbReference type="OrthoDB" id="9970435at2759"/>
<feature type="non-terminal residue" evidence="1">
    <location>
        <position position="201"/>
    </location>
</feature>
<reference evidence="1 2" key="1">
    <citation type="journal article" date="2013" name="BMC Genomics">
        <title>The miniature genome of a carnivorous plant Genlisea aurea contains a low number of genes and short non-coding sequences.</title>
        <authorList>
            <person name="Leushkin E.V."/>
            <person name="Sutormin R.A."/>
            <person name="Nabieva E.R."/>
            <person name="Penin A.A."/>
            <person name="Kondrashov A.S."/>
            <person name="Logacheva M.D."/>
        </authorList>
    </citation>
    <scope>NUCLEOTIDE SEQUENCE [LARGE SCALE GENOMIC DNA]</scope>
</reference>
<evidence type="ECO:0008006" key="3">
    <source>
        <dbReference type="Google" id="ProtNLM"/>
    </source>
</evidence>
<dbReference type="AlphaFoldDB" id="S8C087"/>
<dbReference type="EMBL" id="AUSU01007696">
    <property type="protein sequence ID" value="EPS60260.1"/>
    <property type="molecule type" value="Genomic_DNA"/>
</dbReference>
<keyword evidence="2" id="KW-1185">Reference proteome</keyword>
<protein>
    <recommendedName>
        <fullName evidence="3">PH domain-containing protein</fullName>
    </recommendedName>
</protein>
<sequence>QYSGWVYHLGVNSIGHEYCHFRYLLIRGKYVEMYKRDPFENPGIKPIRRGAIGHTLMVKELGRRKVKNGDLYVLSFYSRLDESKKGEIACATAGDARKWMEAFDHAKQQVEKDLSKGGDLRKKLAMDDEIDLEGHRPRVRRYAHELKKLIKIGQGPEVLLRRASNLGADGGFDAYYDADGGDVVEAYEWRCIRTVNGIFLF</sequence>
<accession>S8C087</accession>
<organism evidence="1 2">
    <name type="scientific">Genlisea aurea</name>
    <dbReference type="NCBI Taxonomy" id="192259"/>
    <lineage>
        <taxon>Eukaryota</taxon>
        <taxon>Viridiplantae</taxon>
        <taxon>Streptophyta</taxon>
        <taxon>Embryophyta</taxon>
        <taxon>Tracheophyta</taxon>
        <taxon>Spermatophyta</taxon>
        <taxon>Magnoliopsida</taxon>
        <taxon>eudicotyledons</taxon>
        <taxon>Gunneridae</taxon>
        <taxon>Pentapetalae</taxon>
        <taxon>asterids</taxon>
        <taxon>lamiids</taxon>
        <taxon>Lamiales</taxon>
        <taxon>Lentibulariaceae</taxon>
        <taxon>Genlisea</taxon>
    </lineage>
</organism>
<proteinExistence type="predicted"/>
<dbReference type="PANTHER" id="PTHR12136">
    <property type="entry name" value="ENHANCED DISEASE RESISTANCE-RELATED"/>
    <property type="match status" value="1"/>
</dbReference>
<feature type="non-terminal residue" evidence="1">
    <location>
        <position position="1"/>
    </location>
</feature>
<evidence type="ECO:0000313" key="1">
    <source>
        <dbReference type="EMBL" id="EPS60260.1"/>
    </source>
</evidence>
<name>S8C087_9LAMI</name>
<dbReference type="InterPro" id="IPR045096">
    <property type="entry name" value="EDR2-like"/>
</dbReference>